<dbReference type="RefSeq" id="WP_334481580.1">
    <property type="nucleotide sequence ID" value="NZ_JAZHRV010000001.1"/>
</dbReference>
<dbReference type="EMBL" id="JAZHRV010000001">
    <property type="protein sequence ID" value="MEH2556261.1"/>
    <property type="molecule type" value="Genomic_DNA"/>
</dbReference>
<proteinExistence type="predicted"/>
<reference evidence="1 2" key="1">
    <citation type="submission" date="2024-02" db="EMBL/GenBank/DDBJ databases">
        <title>Adaptive strategies in a cosmopolitan and abundant soil bacterium.</title>
        <authorList>
            <person name="Carini P."/>
        </authorList>
    </citation>
    <scope>NUCLEOTIDE SEQUENCE [LARGE SCALE GENOMIC DNA]</scope>
    <source>
        <strain evidence="1 2">AZCC 1608</strain>
    </source>
</reference>
<name>A0ABU8BCI0_9BRAD</name>
<evidence type="ECO:0000313" key="1">
    <source>
        <dbReference type="EMBL" id="MEH2556261.1"/>
    </source>
</evidence>
<sequence>MSREFEISEVKNRLAADMQSLHSNHRTALERALIDPRIVGVNDRPQGFVVAVAVLDGKLLYWSDIEEGWELEAPDNRGNIASRGCNQFELRHVLYRALGDPNAA</sequence>
<keyword evidence="2" id="KW-1185">Reference proteome</keyword>
<organism evidence="1 2">
    <name type="scientific">Bradyrhizobium algeriense</name>
    <dbReference type="NCBI Taxonomy" id="634784"/>
    <lineage>
        <taxon>Bacteria</taxon>
        <taxon>Pseudomonadati</taxon>
        <taxon>Pseudomonadota</taxon>
        <taxon>Alphaproteobacteria</taxon>
        <taxon>Hyphomicrobiales</taxon>
        <taxon>Nitrobacteraceae</taxon>
        <taxon>Bradyrhizobium</taxon>
    </lineage>
</organism>
<comment type="caution">
    <text evidence="1">The sequence shown here is derived from an EMBL/GenBank/DDBJ whole genome shotgun (WGS) entry which is preliminary data.</text>
</comment>
<gene>
    <name evidence="1" type="ORF">V1286_003790</name>
</gene>
<evidence type="ECO:0000313" key="2">
    <source>
        <dbReference type="Proteomes" id="UP001364224"/>
    </source>
</evidence>
<dbReference type="Proteomes" id="UP001364224">
    <property type="component" value="Unassembled WGS sequence"/>
</dbReference>
<protein>
    <submittedName>
        <fullName evidence="1">Uncharacterized protein</fullName>
    </submittedName>
</protein>
<accession>A0ABU8BCI0</accession>